<feature type="compositionally biased region" description="Basic and acidic residues" evidence="1">
    <location>
        <begin position="741"/>
        <end position="762"/>
    </location>
</feature>
<sequence length="1511" mass="169337">MADAKDPSSTAPPSSLGSPAAAGAPHGMHPSQQQQQQQQHSQQQHRPPYPGSFPPPPHAYPPSNAPPPTSHAPHAPPTNNSGGPPHSYYAQHPHHPPQRYYDRQHYAHSPRYESPRHAHYRSDYAYPSTAGRAPPPPHPLGPPHAPPHGPPLHGPPQLHGHPGGSHQHPSSQHQQPHDPHGPPSRSSTARPYQPYPQPRGGLAPSKGGAFHRYTPQNRYLPPPPPHHHQGMSHQVMVHSPRGMSHPPPPMPPHLSGVPAAMQMDMPQSRLPPSVVEIKDDSPGTVPVKEEHEDDAAKQHDKPKDGTGEQIDHSGQIDESPHEHDDDKEPKDNSQEKKRKKDGEVDIEKEEEGETATPKKEDRQVQEVNKESSQTGDIMQHMDSGVPESNHPKVDLHVATLDRRPYSHNETAPLEHLSAKRPRSEPNVDDVTPKACGYTHHPSFFPPPPSHHPPHPSQQHMMPYHHPHANLKRPKLGDEYYHSTHDKYDSYKYPQCPPPNMMSPHQLRPIRSPTHQRSFSLESETRQDKPPSRSYEESLRHRPASYSPNSLVSRRSFDFYRRGGGGGIDDDDDRTLSKSHSWNELGHSRSMSWEVPPALSAICSFGQLNSDSLKSPGASLRQQEDDPVDEELPPLPGMGMGMEHAKSFPLAPRPMNKMMDRVVVGEERREREDRREFYRVDQRQYYPRSPMRMDRYYYSRSPTRRERYYDERDRYYEDTRYRKMDGRPMRYEERRGRDEMDMVDRRDPYESRRYRRYDDERHQQRSPPPPSSRDAYFSYPEGTPGGLSSRSFDSRSMGDLDDPMSLLYRPSFSWERGLDMPYDDQQGQGSVLIQLKDQQKIMKALTMRNEIRTIGNPHSAAGLILLLAMPNDRHCLSETLCIIRNNVEVFTATTADINAPAPGRKRPIRVGQLGLRCVYCRMCPNDRVKRAVCFPSSTKRIYRAVIDMKLDHFPCCPYIPPGLKARLEELSAGSTRSTGMTVQYFVKSAKELGMVDMDEGVYIDLKRVGKEQEAPFNPYSVERPLPPPEEAPIPSRAVPQEAASSSAPPNKVQFKPAGKAPAEELDPNIKRFHGKVLLALEDDASFLSPLRCFLRRNVCAFTATAKDIAVRTPTTFSVRVGQVGVGCVHCLAVPPKSRSNRAVCFPFTVARIYQSVADIQRFHLGECKMMPPEVRAEFLQLQSESAKGSRGLATRTYWIDSARKLGLADGPAGMYFSRDPALPPPADDESLDILAQVATNAKTNFKPLVTPEDKPTIADFLYVVMEQLQPCLFTDADRNKRRSKNLGSIGVECKHCAGKIDGRKFFWSSVSAAESNFVSVHSHMMDCKYIPDELKTELARLKALRREQTSRLRTGSQKAFFTRVWNRLHESADNEEESKHSPATKPDDAPVSSNQPETVPAIKSMDANDVTFDNMVLPSSGSQDELRALLESKSTLSSMPSVEEGTKPASNEGSGDSDEIGKSDTDIKMGSSSDSAIAIKSSLSSVAHDLSAVSVSVNSKEGGEQDTEFTEI</sequence>
<dbReference type="EMBL" id="JABMIG020000020">
    <property type="protein sequence ID" value="KAL3802349.1"/>
    <property type="molecule type" value="Genomic_DNA"/>
</dbReference>
<feature type="compositionally biased region" description="Pro residues" evidence="1">
    <location>
        <begin position="47"/>
        <end position="76"/>
    </location>
</feature>
<feature type="compositionally biased region" description="Basic residues" evidence="1">
    <location>
        <begin position="462"/>
        <end position="473"/>
    </location>
</feature>
<evidence type="ECO:0000313" key="3">
    <source>
        <dbReference type="Proteomes" id="UP001516023"/>
    </source>
</evidence>
<feature type="region of interest" description="Disordered" evidence="1">
    <location>
        <begin position="1432"/>
        <end position="1472"/>
    </location>
</feature>
<accession>A0ABD3QQR0</accession>
<dbReference type="Proteomes" id="UP001516023">
    <property type="component" value="Unassembled WGS sequence"/>
</dbReference>
<keyword evidence="3" id="KW-1185">Reference proteome</keyword>
<reference evidence="2 3" key="1">
    <citation type="journal article" date="2020" name="G3 (Bethesda)">
        <title>Improved Reference Genome for Cyclotella cryptica CCMP332, a Model for Cell Wall Morphogenesis, Salinity Adaptation, and Lipid Production in Diatoms (Bacillariophyta).</title>
        <authorList>
            <person name="Roberts W.R."/>
            <person name="Downey K.M."/>
            <person name="Ruck E.C."/>
            <person name="Traller J.C."/>
            <person name="Alverson A.J."/>
        </authorList>
    </citation>
    <scope>NUCLEOTIDE SEQUENCE [LARGE SCALE GENOMIC DNA]</scope>
    <source>
        <strain evidence="2 3">CCMP332</strain>
    </source>
</reference>
<comment type="caution">
    <text evidence="2">The sequence shown here is derived from an EMBL/GenBank/DDBJ whole genome shotgun (WGS) entry which is preliminary data.</text>
</comment>
<feature type="compositionally biased region" description="Polar residues" evidence="1">
    <location>
        <begin position="512"/>
        <end position="521"/>
    </location>
</feature>
<proteinExistence type="predicted"/>
<feature type="compositionally biased region" description="Basic and acidic residues" evidence="1">
    <location>
        <begin position="522"/>
        <end position="539"/>
    </location>
</feature>
<evidence type="ECO:0000256" key="1">
    <source>
        <dbReference type="SAM" id="MobiDB-lite"/>
    </source>
</evidence>
<name>A0ABD3QQR0_9STRA</name>
<protein>
    <submittedName>
        <fullName evidence="2">Uncharacterized protein</fullName>
    </submittedName>
</protein>
<feature type="region of interest" description="Disordered" evidence="1">
    <location>
        <begin position="1015"/>
        <end position="1060"/>
    </location>
</feature>
<feature type="region of interest" description="Disordered" evidence="1">
    <location>
        <begin position="741"/>
        <end position="794"/>
    </location>
</feature>
<feature type="region of interest" description="Disordered" evidence="1">
    <location>
        <begin position="1"/>
        <end position="393"/>
    </location>
</feature>
<feature type="compositionally biased region" description="Basic and acidic residues" evidence="1">
    <location>
        <begin position="276"/>
        <end position="345"/>
    </location>
</feature>
<feature type="region of interest" description="Disordered" evidence="1">
    <location>
        <begin position="488"/>
        <end position="548"/>
    </location>
</feature>
<gene>
    <name evidence="2" type="ORF">HJC23_007174</name>
</gene>
<feature type="region of interest" description="Disordered" evidence="1">
    <location>
        <begin position="1370"/>
        <end position="1396"/>
    </location>
</feature>
<feature type="compositionally biased region" description="Basic and acidic residues" evidence="1">
    <location>
        <begin position="100"/>
        <end position="122"/>
    </location>
</feature>
<feature type="region of interest" description="Disordered" evidence="1">
    <location>
        <begin position="407"/>
        <end position="473"/>
    </location>
</feature>
<dbReference type="PANTHER" id="PTHR24216">
    <property type="entry name" value="PAXILLIN-RELATED"/>
    <property type="match status" value="1"/>
</dbReference>
<feature type="compositionally biased region" description="Low complexity" evidence="1">
    <location>
        <begin position="7"/>
        <end position="45"/>
    </location>
</feature>
<feature type="compositionally biased region" description="Basic and acidic residues" evidence="1">
    <location>
        <begin position="1370"/>
        <end position="1387"/>
    </location>
</feature>
<feature type="compositionally biased region" description="Low complexity" evidence="1">
    <location>
        <begin position="155"/>
        <end position="174"/>
    </location>
</feature>
<feature type="compositionally biased region" description="Pro residues" evidence="1">
    <location>
        <begin position="133"/>
        <end position="154"/>
    </location>
</feature>
<feature type="compositionally biased region" description="Basic and acidic residues" evidence="1">
    <location>
        <begin position="356"/>
        <end position="369"/>
    </location>
</feature>
<organism evidence="2 3">
    <name type="scientific">Cyclotella cryptica</name>
    <dbReference type="NCBI Taxonomy" id="29204"/>
    <lineage>
        <taxon>Eukaryota</taxon>
        <taxon>Sar</taxon>
        <taxon>Stramenopiles</taxon>
        <taxon>Ochrophyta</taxon>
        <taxon>Bacillariophyta</taxon>
        <taxon>Coscinodiscophyceae</taxon>
        <taxon>Thalassiosirophycidae</taxon>
        <taxon>Stephanodiscales</taxon>
        <taxon>Stephanodiscaceae</taxon>
        <taxon>Cyclotella</taxon>
    </lineage>
</organism>
<dbReference type="PANTHER" id="PTHR24216:SF65">
    <property type="entry name" value="PAXILLIN-LIKE PROTEIN 1"/>
    <property type="match status" value="1"/>
</dbReference>
<evidence type="ECO:0000313" key="2">
    <source>
        <dbReference type="EMBL" id="KAL3802349.1"/>
    </source>
</evidence>